<dbReference type="EMBL" id="BKAG01000053">
    <property type="protein sequence ID" value="GEP45585.1"/>
    <property type="molecule type" value="Genomic_DNA"/>
</dbReference>
<feature type="modified residue" description="4-aspartylphosphate" evidence="4">
    <location>
        <position position="87"/>
    </location>
</feature>
<evidence type="ECO:0000256" key="3">
    <source>
        <dbReference type="ARBA" id="ARBA00022553"/>
    </source>
</evidence>
<keyword evidence="3 4" id="KW-0597">Phosphoprotein</keyword>
<name>A0A512MFS2_9BACT</name>
<evidence type="ECO:0000256" key="2">
    <source>
        <dbReference type="ARBA" id="ARBA00012438"/>
    </source>
</evidence>
<feature type="modified residue" description="4-aspartylphosphate" evidence="4">
    <location>
        <position position="505"/>
    </location>
</feature>
<dbReference type="InterPro" id="IPR011006">
    <property type="entry name" value="CheY-like_superfamily"/>
</dbReference>
<dbReference type="CDD" id="cd00082">
    <property type="entry name" value="HisKA"/>
    <property type="match status" value="1"/>
</dbReference>
<dbReference type="Proteomes" id="UP000321577">
    <property type="component" value="Unassembled WGS sequence"/>
</dbReference>
<comment type="catalytic activity">
    <reaction evidence="1">
        <text>ATP + protein L-histidine = ADP + protein N-phospho-L-histidine.</text>
        <dbReference type="EC" id="2.7.13.3"/>
    </reaction>
</comment>
<comment type="caution">
    <text evidence="6">The sequence shown here is derived from an EMBL/GenBank/DDBJ whole genome shotgun (WGS) entry which is preliminary data.</text>
</comment>
<evidence type="ECO:0000256" key="4">
    <source>
        <dbReference type="PROSITE-ProRule" id="PRU00169"/>
    </source>
</evidence>
<dbReference type="InterPro" id="IPR003661">
    <property type="entry name" value="HisK_dim/P_dom"/>
</dbReference>
<dbReference type="Pfam" id="PF00072">
    <property type="entry name" value="Response_reg"/>
    <property type="match status" value="2"/>
</dbReference>
<feature type="domain" description="Response regulatory" evidence="5">
    <location>
        <begin position="6"/>
        <end position="156"/>
    </location>
</feature>
<sequence length="608" mass="67234">MYSNKRVLIVDDNPTIRDDYRRILCPSTSGVEELESIEAILFDEMRSHQAKVRPNFQTAFASQGAEAENLTKAAIEQGMPFAVAIVDVRMPPGIDGVETVKRLWRAQTDLQIVLCTAYSDYSWQEIVEELGTSHRLVVLKKPFDPIEVLQLCQAMCMKWVAEREMACRQLDLQSRLTRTSLRAEKVAGELYQERNFRDQLKQKRSDAEVIDVMSGLAASIAHDFNNALTVIQGHLSSALLTPGGSGSTLPMEQMMQAAERASFLSQQMMALTSDVEMPAETHVFNAVPVIQKQVEMMGRVLKEKLRMELYYSETELFVCASETLLTRLLNLMVIRAQEQVPRGGSINITLSSRTTMDARLAPDAQGRQMLVHLSYSLGPVDDAALVEKEACDRLVPAIQLAESLGGMLQVRAGTDSTCTQTLVLPEADPQQPQAAMQRVMTARNATSASGRQLTFMVVDDEKTVCDILGYILSSQGHQVMKAHSALEAWTLWQSHHQEIDMLVTDVYLPDGLTGFDLVGHLRAAAPTLPVIYMSGYQPAMIHGGEALTVGVNYLNKPFDVLDLLGVISRMLEESASGQHVTTPPSSAPPTQLLSKIDNLPYRAQPITV</sequence>
<reference evidence="6 7" key="1">
    <citation type="submission" date="2019-07" db="EMBL/GenBank/DDBJ databases">
        <title>Whole genome shotgun sequence of Brevifollis gellanilyticus NBRC 108608.</title>
        <authorList>
            <person name="Hosoyama A."/>
            <person name="Uohara A."/>
            <person name="Ohji S."/>
            <person name="Ichikawa N."/>
        </authorList>
    </citation>
    <scope>NUCLEOTIDE SEQUENCE [LARGE SCALE GENOMIC DNA]</scope>
    <source>
        <strain evidence="6 7">NBRC 108608</strain>
    </source>
</reference>
<feature type="domain" description="Response regulatory" evidence="5">
    <location>
        <begin position="454"/>
        <end position="571"/>
    </location>
</feature>
<dbReference type="SUPFAM" id="SSF52172">
    <property type="entry name" value="CheY-like"/>
    <property type="match status" value="2"/>
</dbReference>
<dbReference type="SMART" id="SM00448">
    <property type="entry name" value="REC"/>
    <property type="match status" value="2"/>
</dbReference>
<accession>A0A512MFS2</accession>
<proteinExistence type="predicted"/>
<evidence type="ECO:0000313" key="7">
    <source>
        <dbReference type="Proteomes" id="UP000321577"/>
    </source>
</evidence>
<gene>
    <name evidence="6" type="ORF">BGE01nite_48760</name>
</gene>
<evidence type="ECO:0000259" key="5">
    <source>
        <dbReference type="PROSITE" id="PS50110"/>
    </source>
</evidence>
<keyword evidence="7" id="KW-1185">Reference proteome</keyword>
<dbReference type="GO" id="GO:0000155">
    <property type="term" value="F:phosphorelay sensor kinase activity"/>
    <property type="evidence" value="ECO:0007669"/>
    <property type="project" value="InterPro"/>
</dbReference>
<dbReference type="AlphaFoldDB" id="A0A512MFS2"/>
<evidence type="ECO:0000313" key="6">
    <source>
        <dbReference type="EMBL" id="GEP45585.1"/>
    </source>
</evidence>
<organism evidence="6 7">
    <name type="scientific">Brevifollis gellanilyticus</name>
    <dbReference type="NCBI Taxonomy" id="748831"/>
    <lineage>
        <taxon>Bacteria</taxon>
        <taxon>Pseudomonadati</taxon>
        <taxon>Verrucomicrobiota</taxon>
        <taxon>Verrucomicrobiia</taxon>
        <taxon>Verrucomicrobiales</taxon>
        <taxon>Verrucomicrobiaceae</taxon>
    </lineage>
</organism>
<dbReference type="InterPro" id="IPR050595">
    <property type="entry name" value="Bact_response_regulator"/>
</dbReference>
<dbReference type="EC" id="2.7.13.3" evidence="2"/>
<dbReference type="Gene3D" id="1.10.287.130">
    <property type="match status" value="1"/>
</dbReference>
<dbReference type="SUPFAM" id="SSF47384">
    <property type="entry name" value="Homodimeric domain of signal transducing histidine kinase"/>
    <property type="match status" value="1"/>
</dbReference>
<evidence type="ECO:0000256" key="1">
    <source>
        <dbReference type="ARBA" id="ARBA00000085"/>
    </source>
</evidence>
<dbReference type="InterPro" id="IPR001789">
    <property type="entry name" value="Sig_transdc_resp-reg_receiver"/>
</dbReference>
<dbReference type="PROSITE" id="PS50110">
    <property type="entry name" value="RESPONSE_REGULATORY"/>
    <property type="match status" value="2"/>
</dbReference>
<dbReference type="InterPro" id="IPR036097">
    <property type="entry name" value="HisK_dim/P_sf"/>
</dbReference>
<dbReference type="CDD" id="cd00156">
    <property type="entry name" value="REC"/>
    <property type="match status" value="1"/>
</dbReference>
<dbReference type="PANTHER" id="PTHR44591">
    <property type="entry name" value="STRESS RESPONSE REGULATOR PROTEIN 1"/>
    <property type="match status" value="1"/>
</dbReference>
<protein>
    <recommendedName>
        <fullName evidence="2">histidine kinase</fullName>
        <ecNumber evidence="2">2.7.13.3</ecNumber>
    </recommendedName>
</protein>
<dbReference type="Gene3D" id="3.40.50.2300">
    <property type="match status" value="2"/>
</dbReference>
<dbReference type="PANTHER" id="PTHR44591:SF3">
    <property type="entry name" value="RESPONSE REGULATORY DOMAIN-CONTAINING PROTEIN"/>
    <property type="match status" value="1"/>
</dbReference>